<reference evidence="1 2" key="2">
    <citation type="journal article" date="2017" name="Front. Plant Sci.">
        <title>Gene Classification and Mining of Molecular Markers Useful in Red Clover (Trifolium pratense) Breeding.</title>
        <authorList>
            <person name="Istvanek J."/>
            <person name="Dluhosova J."/>
            <person name="Dluhos P."/>
            <person name="Patkova L."/>
            <person name="Nedelnik J."/>
            <person name="Repkova J."/>
        </authorList>
    </citation>
    <scope>NUCLEOTIDE SEQUENCE [LARGE SCALE GENOMIC DNA]</scope>
    <source>
        <strain evidence="2">cv. Tatra</strain>
        <tissue evidence="1">Young leaves</tissue>
    </source>
</reference>
<proteinExistence type="predicted"/>
<gene>
    <name evidence="1" type="ORF">L195_g032901</name>
</gene>
<dbReference type="PANTHER" id="PTHR31549">
    <property type="entry name" value="PROTEIN, PUTATIVE (DUF247)-RELATED-RELATED"/>
    <property type="match status" value="1"/>
</dbReference>
<evidence type="ECO:0000313" key="2">
    <source>
        <dbReference type="Proteomes" id="UP000236291"/>
    </source>
</evidence>
<accession>A0A2K3LEI9</accession>
<dbReference type="Pfam" id="PF03140">
    <property type="entry name" value="DUF247"/>
    <property type="match status" value="1"/>
</dbReference>
<dbReference type="AlphaFoldDB" id="A0A2K3LEI9"/>
<feature type="non-terminal residue" evidence="1">
    <location>
        <position position="98"/>
    </location>
</feature>
<dbReference type="Proteomes" id="UP000236291">
    <property type="component" value="Unassembled WGS sequence"/>
</dbReference>
<protein>
    <submittedName>
        <fullName evidence="1">Uncharacterized protein</fullName>
    </submittedName>
</protein>
<dbReference type="EMBL" id="ASHM01031526">
    <property type="protein sequence ID" value="PNX76942.1"/>
    <property type="molecule type" value="Genomic_DNA"/>
</dbReference>
<evidence type="ECO:0000313" key="1">
    <source>
        <dbReference type="EMBL" id="PNX76942.1"/>
    </source>
</evidence>
<reference evidence="1 2" key="1">
    <citation type="journal article" date="2014" name="Am. J. Bot.">
        <title>Genome assembly and annotation for red clover (Trifolium pratense; Fabaceae).</title>
        <authorList>
            <person name="Istvanek J."/>
            <person name="Jaros M."/>
            <person name="Krenek A."/>
            <person name="Repkova J."/>
        </authorList>
    </citation>
    <scope>NUCLEOTIDE SEQUENCE [LARGE SCALE GENOMIC DNA]</scope>
    <source>
        <strain evidence="2">cv. Tatra</strain>
        <tissue evidence="1">Young leaves</tissue>
    </source>
</reference>
<sequence length="98" mass="11392">MDQVAQELRDSYKPLDPIWISDTPKFVQTMILDGCFILEILRANDGVLDDYAENDPVFGEHGKFYVLPYIKRDMLMLENQIPMMVLHTLIKVETGMEK</sequence>
<dbReference type="STRING" id="57577.A0A2K3LEI9"/>
<name>A0A2K3LEI9_TRIPR</name>
<comment type="caution">
    <text evidence="1">The sequence shown here is derived from an EMBL/GenBank/DDBJ whole genome shotgun (WGS) entry which is preliminary data.</text>
</comment>
<dbReference type="PANTHER" id="PTHR31549:SF80">
    <property type="entry name" value="OS12G0481000 PROTEIN"/>
    <property type="match status" value="1"/>
</dbReference>
<organism evidence="1 2">
    <name type="scientific">Trifolium pratense</name>
    <name type="common">Red clover</name>
    <dbReference type="NCBI Taxonomy" id="57577"/>
    <lineage>
        <taxon>Eukaryota</taxon>
        <taxon>Viridiplantae</taxon>
        <taxon>Streptophyta</taxon>
        <taxon>Embryophyta</taxon>
        <taxon>Tracheophyta</taxon>
        <taxon>Spermatophyta</taxon>
        <taxon>Magnoliopsida</taxon>
        <taxon>eudicotyledons</taxon>
        <taxon>Gunneridae</taxon>
        <taxon>Pentapetalae</taxon>
        <taxon>rosids</taxon>
        <taxon>fabids</taxon>
        <taxon>Fabales</taxon>
        <taxon>Fabaceae</taxon>
        <taxon>Papilionoideae</taxon>
        <taxon>50 kb inversion clade</taxon>
        <taxon>NPAAA clade</taxon>
        <taxon>Hologalegina</taxon>
        <taxon>IRL clade</taxon>
        <taxon>Trifolieae</taxon>
        <taxon>Trifolium</taxon>
    </lineage>
</organism>
<dbReference type="InterPro" id="IPR004158">
    <property type="entry name" value="DUF247_pln"/>
</dbReference>